<evidence type="ECO:0000256" key="2">
    <source>
        <dbReference type="SAM" id="MobiDB-lite"/>
    </source>
</evidence>
<sequence length="210" mass="23744">MVRSSSDKPAGSSKRKGTRSVSTLTPSQLARKRANDREAQRAFRARTKEHIDRLERELEELKSEQSRDQTVKELLRRNQALEEEVMRLRENMGVSMTSSPYSVPAFYLRLEDFDQERRPILANYQPSLKQPGRTSVSEPTAQAVIAPPSSSQVVDPAIHFADPGLTDSAKLSIHASAMEQLAGQMDADKREKRQNAARLERKLRKETRAS</sequence>
<keyword evidence="1" id="KW-0175">Coiled coil</keyword>
<evidence type="ECO:0008006" key="5">
    <source>
        <dbReference type="Google" id="ProtNLM"/>
    </source>
</evidence>
<dbReference type="CDD" id="cd14688">
    <property type="entry name" value="bZIP_YAP"/>
    <property type="match status" value="1"/>
</dbReference>
<proteinExistence type="predicted"/>
<feature type="region of interest" description="Disordered" evidence="2">
    <location>
        <begin position="182"/>
        <end position="210"/>
    </location>
</feature>
<dbReference type="AlphaFoldDB" id="A0A8J5NDX9"/>
<feature type="coiled-coil region" evidence="1">
    <location>
        <begin position="44"/>
        <end position="91"/>
    </location>
</feature>
<dbReference type="PANTHER" id="PTHR37012:SF2">
    <property type="entry name" value="BZIP DOMAIN-CONTAINING PROTEIN-RELATED"/>
    <property type="match status" value="1"/>
</dbReference>
<feature type="region of interest" description="Disordered" evidence="2">
    <location>
        <begin position="1"/>
        <end position="41"/>
    </location>
</feature>
<dbReference type="Proteomes" id="UP000694050">
    <property type="component" value="Unassembled WGS sequence"/>
</dbReference>
<dbReference type="PANTHER" id="PTHR37012">
    <property type="entry name" value="B-ZIP TRANSCRIPTION FACTOR (EUROFUNG)-RELATED"/>
    <property type="match status" value="1"/>
</dbReference>
<organism evidence="3 4">
    <name type="scientific">Fusarium oxysporum f. sp. rapae</name>
    <dbReference type="NCBI Taxonomy" id="485398"/>
    <lineage>
        <taxon>Eukaryota</taxon>
        <taxon>Fungi</taxon>
        <taxon>Dikarya</taxon>
        <taxon>Ascomycota</taxon>
        <taxon>Pezizomycotina</taxon>
        <taxon>Sordariomycetes</taxon>
        <taxon>Hypocreomycetidae</taxon>
        <taxon>Hypocreales</taxon>
        <taxon>Nectriaceae</taxon>
        <taxon>Fusarium</taxon>
        <taxon>Fusarium oxysporum species complex</taxon>
    </lineage>
</organism>
<evidence type="ECO:0000313" key="3">
    <source>
        <dbReference type="EMBL" id="KAG7403554.1"/>
    </source>
</evidence>
<comment type="caution">
    <text evidence="3">The sequence shown here is derived from an EMBL/GenBank/DDBJ whole genome shotgun (WGS) entry which is preliminary data.</text>
</comment>
<reference evidence="3" key="1">
    <citation type="submission" date="2021-04" db="EMBL/GenBank/DDBJ databases">
        <title>First draft genome resource for Brassicaceae pathogens Fusarium oxysporum f. sp. raphani and Fusarium oxysporum f. sp. rapae.</title>
        <authorList>
            <person name="Asai S."/>
        </authorList>
    </citation>
    <scope>NUCLEOTIDE SEQUENCE</scope>
    <source>
        <strain evidence="3">Tf1208</strain>
    </source>
</reference>
<gene>
    <name evidence="3" type="ORF">Forpe1208_v016197</name>
</gene>
<dbReference type="EMBL" id="JAELUQ010000014">
    <property type="protein sequence ID" value="KAG7403554.1"/>
    <property type="molecule type" value="Genomic_DNA"/>
</dbReference>
<evidence type="ECO:0000313" key="4">
    <source>
        <dbReference type="Proteomes" id="UP000694050"/>
    </source>
</evidence>
<name>A0A8J5NDX9_FUSOX</name>
<feature type="compositionally biased region" description="Basic residues" evidence="2">
    <location>
        <begin position="201"/>
        <end position="210"/>
    </location>
</feature>
<accession>A0A8J5NDX9</accession>
<evidence type="ECO:0000256" key="1">
    <source>
        <dbReference type="SAM" id="Coils"/>
    </source>
</evidence>
<feature type="compositionally biased region" description="Basic and acidic residues" evidence="2">
    <location>
        <begin position="186"/>
        <end position="200"/>
    </location>
</feature>
<protein>
    <recommendedName>
        <fullName evidence="5">BZIP domain-containing protein</fullName>
    </recommendedName>
</protein>
<feature type="compositionally biased region" description="Polar residues" evidence="2">
    <location>
        <begin position="19"/>
        <end position="28"/>
    </location>
</feature>